<dbReference type="SUPFAM" id="SSF82171">
    <property type="entry name" value="DPP6 N-terminal domain-like"/>
    <property type="match status" value="1"/>
</dbReference>
<evidence type="ECO:0000256" key="1">
    <source>
        <dbReference type="ARBA" id="ARBA00022801"/>
    </source>
</evidence>
<dbReference type="InterPro" id="IPR029058">
    <property type="entry name" value="AB_hydrolase_fold"/>
</dbReference>
<dbReference type="InterPro" id="IPR011659">
    <property type="entry name" value="WD40"/>
</dbReference>
<dbReference type="Pfam" id="PF07676">
    <property type="entry name" value="PD40"/>
    <property type="match status" value="1"/>
</dbReference>
<dbReference type="AlphaFoldDB" id="A0A9X2L6F3"/>
<evidence type="ECO:0000313" key="6">
    <source>
        <dbReference type="Proteomes" id="UP001142610"/>
    </source>
</evidence>
<feature type="signal peptide" evidence="3">
    <location>
        <begin position="1"/>
        <end position="21"/>
    </location>
</feature>
<dbReference type="GO" id="GO:0006508">
    <property type="term" value="P:proteolysis"/>
    <property type="evidence" value="ECO:0007669"/>
    <property type="project" value="InterPro"/>
</dbReference>
<keyword evidence="6" id="KW-1185">Reference proteome</keyword>
<proteinExistence type="predicted"/>
<dbReference type="Gene3D" id="3.40.50.1820">
    <property type="entry name" value="alpha/beta hydrolase"/>
    <property type="match status" value="1"/>
</dbReference>
<keyword evidence="3" id="KW-0732">Signal</keyword>
<keyword evidence="1" id="KW-0378">Hydrolase</keyword>
<feature type="chain" id="PRO_5040855013" evidence="3">
    <location>
        <begin position="22"/>
        <end position="679"/>
    </location>
</feature>
<dbReference type="PANTHER" id="PTHR42776">
    <property type="entry name" value="SERINE PEPTIDASE S9 FAMILY MEMBER"/>
    <property type="match status" value="1"/>
</dbReference>
<sequence length="679" mass="74484">MIKTCGWMAASGVLLASAAFAQDEDQPRFTMETVFELEVASDPQISPDGNTVVYVRRAMDIEKDRLTSALWLYDLEGDEHRPLLSGDSMGSSPRWSPDGSRIAFLSSREGGKPDLKVHILEDDRTYSVAKLQEGASTPVWSPEGDRIAFSMLVPDGPQQLITLPKKPEGAEWADPIEVYTDLTFRADGMGYLTPGERHLFVVPLDGGTPKQVSQLEGGAYGPVWLDEDTLLGIGNADEERDLQPQIARLYAFELEGGEAEALTGTNGAVGSAAVTPRGRIAYTFTPDGDENYQQTELYVMGADGSNRTNLTEEYDRSVGSVVPQRNGFLALADDRGITRLIRIKEDGDIETLTDEVGNEGMGRPYSSGSYSVSNEGTVAFTHRKTNRPADLAVMKRGNVEVLTRLNEDALGGLAMPTMEKVSVPSSVGDYEIDAWIALPPGFEADGSYPLLLEIHGGPHTMYGDFWSTEIQRYAAEGYVTVWTNPRGSTGYGAEFAQEIDLAYPGKDYDDLISVVDHLIEEDYVSKDRLFVTGGSGGGVLTAWIVGNTDRFAAAASIKPVINWTSEVLSADLSAYGAFEWLKEMPWENQELYWSLSPLSKVGNVTTPTMLMAGTEDWRTPKWEAEQFYTALKLQGVDTMMIHVPGASHYIANRPSQLLAKTEAIMAWFERYDPEAEDGE</sequence>
<evidence type="ECO:0000313" key="5">
    <source>
        <dbReference type="EMBL" id="MCQ8183819.1"/>
    </source>
</evidence>
<reference evidence="5" key="1">
    <citation type="submission" date="2022-07" db="EMBL/GenBank/DDBJ databases">
        <title>Parvularcula maris sp. nov., an algicidal bacterium isolated from seawater.</title>
        <authorList>
            <person name="Li F."/>
        </authorList>
    </citation>
    <scope>NUCLEOTIDE SEQUENCE</scope>
    <source>
        <strain evidence="5">BGMRC 0090</strain>
    </source>
</reference>
<evidence type="ECO:0000256" key="3">
    <source>
        <dbReference type="SAM" id="SignalP"/>
    </source>
</evidence>
<dbReference type="Proteomes" id="UP001142610">
    <property type="component" value="Unassembled WGS sequence"/>
</dbReference>
<dbReference type="InterPro" id="IPR011042">
    <property type="entry name" value="6-blade_b-propeller_TolB-like"/>
</dbReference>
<dbReference type="PANTHER" id="PTHR42776:SF27">
    <property type="entry name" value="DIPEPTIDYL PEPTIDASE FAMILY MEMBER 6"/>
    <property type="match status" value="1"/>
</dbReference>
<dbReference type="Pfam" id="PF00326">
    <property type="entry name" value="Peptidase_S9"/>
    <property type="match status" value="1"/>
</dbReference>
<accession>A0A9X2L6F3</accession>
<name>A0A9X2L6F3_9PROT</name>
<organism evidence="5 6">
    <name type="scientific">Parvularcula maris</name>
    <dbReference type="NCBI Taxonomy" id="2965077"/>
    <lineage>
        <taxon>Bacteria</taxon>
        <taxon>Pseudomonadati</taxon>
        <taxon>Pseudomonadota</taxon>
        <taxon>Alphaproteobacteria</taxon>
        <taxon>Parvularculales</taxon>
        <taxon>Parvularculaceae</taxon>
        <taxon>Parvularcula</taxon>
    </lineage>
</organism>
<gene>
    <name evidence="5" type="ORF">NOG11_00300</name>
</gene>
<keyword evidence="2" id="KW-0645">Protease</keyword>
<keyword evidence="2" id="KW-0720">Serine protease</keyword>
<comment type="caution">
    <text evidence="5">The sequence shown here is derived from an EMBL/GenBank/DDBJ whole genome shotgun (WGS) entry which is preliminary data.</text>
</comment>
<protein>
    <submittedName>
        <fullName evidence="5">S9 family peptidase</fullName>
    </submittedName>
</protein>
<dbReference type="SUPFAM" id="SSF53474">
    <property type="entry name" value="alpha/beta-Hydrolases"/>
    <property type="match status" value="1"/>
</dbReference>
<evidence type="ECO:0000259" key="4">
    <source>
        <dbReference type="Pfam" id="PF00326"/>
    </source>
</evidence>
<dbReference type="EMBL" id="JANIBC010000001">
    <property type="protein sequence ID" value="MCQ8183819.1"/>
    <property type="molecule type" value="Genomic_DNA"/>
</dbReference>
<dbReference type="InterPro" id="IPR001375">
    <property type="entry name" value="Peptidase_S9_cat"/>
</dbReference>
<evidence type="ECO:0000256" key="2">
    <source>
        <dbReference type="ARBA" id="ARBA00022825"/>
    </source>
</evidence>
<dbReference type="GO" id="GO:0004252">
    <property type="term" value="F:serine-type endopeptidase activity"/>
    <property type="evidence" value="ECO:0007669"/>
    <property type="project" value="TreeGrafter"/>
</dbReference>
<dbReference type="Gene3D" id="2.120.10.30">
    <property type="entry name" value="TolB, C-terminal domain"/>
    <property type="match status" value="2"/>
</dbReference>
<dbReference type="RefSeq" id="WP_256617622.1">
    <property type="nucleotide sequence ID" value="NZ_JANIBC010000001.1"/>
</dbReference>
<feature type="domain" description="Peptidase S9 prolyl oligopeptidase catalytic" evidence="4">
    <location>
        <begin position="467"/>
        <end position="671"/>
    </location>
</feature>